<sequence>MLCLGIYSGLLAQPPGTGTADGTYDFRNLGADNSGGTGFKTQGDKFEVSNKLIPDAGNSMYVDNRTQGAIETVVIRAEGGSVLRTFTFRNMQVDIFGNQITRNLSVFTVRVYDYSGGLIGERSLAAAQPLTEQLTNISTFNYTTPWPANGFPNAASVEISWQLLEQGNQPDDMTFWNITISNASASVPTGLTMGSLSGTTFCAGATLSIPFTASGMNAGNTYTAQLSNSAGSFAAPTAIGAISSNATSGTISATLPSNISGTGYRIRLTSSSPSTTSTDNGSNLTINPSPSASSVVTNVACFGGNTGAINLTPTGGTPGYIFLWNGGATSEDRTGLTAGTYSVTITDAAGCTNTINNISVSQPASALSASSAITDVACFGGNTGAINITPSGGTPGYSYNWGGGVTTEDRTNLVAGTYGLVITDANGCATTLFPLSVGQPSAVLSGSTVVTNVACFGGNTGAINLTPSGGAGSYTFLWNNGTTTEDRTNLTAGTYSVTITDANNCQSTISNISVGQPASAVSGTTGVTSVACFGGNTGSIDLTPAGGTPGYTYMWNGGATSQDRSNLTAGNYSVTITDANNCQATISNISVGQPSAAVSGSTVVTNVACFGGNTGAINLTPAGGTPGYTFVWDNGATTEDRTNLTAGTYSVTITDANNCQSTVSNISVGQPGAALSGSTVVTNVACFGGTTGTIDLTPTGGTAGYSYLWNDGATSQDRSGLAAGTYSVTITDANGCETTIANISVGQPATAISGSTIVTNVACFGSSTGTINLTPTGGTPGYTFLWNNGVTTEDRSGLAAGTYSVTITDANGCETTVSNITIDQPSSAVSGATVVSNVTCNGAANGSINLTPTGGTPGYSFLWNDGVTTEDRSGLNGGSYAVTITDDNGCESTVSNISVSEPDALLVNAVGNQSVCAGGNTAAISFTGNATTYEWTNNNTAIGLAASGTGNIGSFATVNNGISAETATITVTPTSGACSGTPISFTITVGAAPTASIAYSGSPFCTGGTSVDATVTGSTGGNFSASPAGLSINSATGAIDPSASAPGTYTVTYSFAASGSCPQFTTTTTVEIQASFNATIAYPGTPFCDATGTVLPTQSGTTGGSWSAAPAGLSINPATGAVDLDASTPGVYTVSYGIGAGGGCGAAATTQIAVRPTYLMVPENNQVVCAGSATAPANFSTLTGVSVTWTNNNPSIGLAASGSGNIPAFTAVNNGTTMEEAVIAVTPTGGTGCPIKALVFRITVRPMPTVNTVLGQTVCAGSMTQPVTFTGALPGSIFSWTNDNTAIGLGSIGTGNIAAFTAQNQTATTQVANVTVTPRANSCSGMPMTFTISTQPSAGAISYGGSPYCPAGAAYPSHLGSGGGTYTSAPAGLLMNSSTGEVNLALSNPGTYSVTYTLTDATCSGIATTQITILPGAQMDAPSNPVYCNGASAPAQLFTGAAGYTWTNDNPSIGLAASGSGSLPSFVAVNNTAAPVYAFINVTPQGNGTTTCTGKPVRFRITVNPTPTATNPGNQVYCRGIVTAPVPLTGNMGTEATYNWTSSTTATGLLQRRGADVVPAFTTVNPTAGTVSTTITVTPVANKCVGAPITFQYQVGNCVAQNGGGTGEGGTDAARSATFAATVSAAPNPARDQVTLQVLNARKAAAYTVQVINAWGSPVGRPQAFGGTNCTVSLAGLTPGNYVLLVTDTRSGESKRKQIVKL</sequence>
<dbReference type="Proteomes" id="UP001501725">
    <property type="component" value="Unassembled WGS sequence"/>
</dbReference>
<reference evidence="3" key="1">
    <citation type="journal article" date="2019" name="Int. J. Syst. Evol. Microbiol.">
        <title>The Global Catalogue of Microorganisms (GCM) 10K type strain sequencing project: providing services to taxonomists for standard genome sequencing and annotation.</title>
        <authorList>
            <consortium name="The Broad Institute Genomics Platform"/>
            <consortium name="The Broad Institute Genome Sequencing Center for Infectious Disease"/>
            <person name="Wu L."/>
            <person name="Ma J."/>
        </authorList>
    </citation>
    <scope>NUCLEOTIDE SEQUENCE [LARGE SCALE GENOMIC DNA]</scope>
    <source>
        <strain evidence="3">JCM 17919</strain>
    </source>
</reference>
<evidence type="ECO:0000256" key="1">
    <source>
        <dbReference type="SAM" id="MobiDB-lite"/>
    </source>
</evidence>
<dbReference type="Gene3D" id="2.60.40.740">
    <property type="match status" value="8"/>
</dbReference>
<keyword evidence="3" id="KW-1185">Reference proteome</keyword>
<dbReference type="EMBL" id="BAABGY010000004">
    <property type="protein sequence ID" value="GAA4323363.1"/>
    <property type="molecule type" value="Genomic_DNA"/>
</dbReference>
<dbReference type="InterPro" id="IPR025667">
    <property type="entry name" value="SprB_repeat"/>
</dbReference>
<gene>
    <name evidence="2" type="ORF">GCM10023184_10140</name>
</gene>
<protein>
    <recommendedName>
        <fullName evidence="4">T9SS type A sorting domain-containing protein</fullName>
    </recommendedName>
</protein>
<comment type="caution">
    <text evidence="2">The sequence shown here is derived from an EMBL/GenBank/DDBJ whole genome shotgun (WGS) entry which is preliminary data.</text>
</comment>
<organism evidence="2 3">
    <name type="scientific">Flaviaesturariibacter amylovorans</name>
    <dbReference type="NCBI Taxonomy" id="1084520"/>
    <lineage>
        <taxon>Bacteria</taxon>
        <taxon>Pseudomonadati</taxon>
        <taxon>Bacteroidota</taxon>
        <taxon>Chitinophagia</taxon>
        <taxon>Chitinophagales</taxon>
        <taxon>Chitinophagaceae</taxon>
        <taxon>Flaviaestuariibacter</taxon>
    </lineage>
</organism>
<evidence type="ECO:0008006" key="4">
    <source>
        <dbReference type="Google" id="ProtNLM"/>
    </source>
</evidence>
<feature type="compositionally biased region" description="Polar residues" evidence="1">
    <location>
        <begin position="279"/>
        <end position="289"/>
    </location>
</feature>
<name>A0ABP8GG53_9BACT</name>
<proteinExistence type="predicted"/>
<accession>A0ABP8GG53</accession>
<feature type="region of interest" description="Disordered" evidence="1">
    <location>
        <begin position="270"/>
        <end position="289"/>
    </location>
</feature>
<evidence type="ECO:0000313" key="2">
    <source>
        <dbReference type="EMBL" id="GAA4323363.1"/>
    </source>
</evidence>
<evidence type="ECO:0000313" key="3">
    <source>
        <dbReference type="Proteomes" id="UP001501725"/>
    </source>
</evidence>
<dbReference type="Pfam" id="PF13573">
    <property type="entry name" value="SprB"/>
    <property type="match status" value="8"/>
</dbReference>